<feature type="transmembrane region" description="Helical" evidence="5">
    <location>
        <begin position="77"/>
        <end position="96"/>
    </location>
</feature>
<keyword evidence="7" id="KW-1185">Reference proteome</keyword>
<dbReference type="SUPFAM" id="SSF81321">
    <property type="entry name" value="Family A G protein-coupled receptor-like"/>
    <property type="match status" value="1"/>
</dbReference>
<gene>
    <name evidence="6" type="ORF">SteCoe_34844</name>
</gene>
<dbReference type="Proteomes" id="UP000187209">
    <property type="component" value="Unassembled WGS sequence"/>
</dbReference>
<dbReference type="GO" id="GO:0004930">
    <property type="term" value="F:G protein-coupled receptor activity"/>
    <property type="evidence" value="ECO:0007669"/>
    <property type="project" value="TreeGrafter"/>
</dbReference>
<evidence type="ECO:0000313" key="6">
    <source>
        <dbReference type="EMBL" id="OMJ67880.1"/>
    </source>
</evidence>
<dbReference type="GO" id="GO:0005886">
    <property type="term" value="C:plasma membrane"/>
    <property type="evidence" value="ECO:0007669"/>
    <property type="project" value="TreeGrafter"/>
</dbReference>
<feature type="transmembrane region" description="Helical" evidence="5">
    <location>
        <begin position="45"/>
        <end position="65"/>
    </location>
</feature>
<dbReference type="AlphaFoldDB" id="A0A1R2ATZ8"/>
<sequence>MHYSREEKENMYIATAIPSLLSSIASFILIVGCMKLRSKSSTTWLVIYLAICNFIVGLANCIPAYEFSNLCSTQGFLHAYFQNIACLTHALIAYCLYKSFTITESNLYKRTSKIFLAIVILTLPTGIYPLVASKFAYVGGWCAISSFNSTYDETYYYVFYFMRFFCVWTSNLYVVGCYYLIVRKYKNLTETFVEFVDNKRVIANRMLLFPLALIFCYLPISIQRIYLEFQTVNIELSIVCIAIVSLAGVVNCLVYGISNPSIRYRITRIIMTRTTSRTGDASSELNRDMTTEFDSYK</sequence>
<evidence type="ECO:0000313" key="7">
    <source>
        <dbReference type="Proteomes" id="UP000187209"/>
    </source>
</evidence>
<reference evidence="6 7" key="1">
    <citation type="submission" date="2016-11" db="EMBL/GenBank/DDBJ databases">
        <title>The macronuclear genome of Stentor coeruleus: a giant cell with tiny introns.</title>
        <authorList>
            <person name="Slabodnick M."/>
            <person name="Ruby J.G."/>
            <person name="Reiff S.B."/>
            <person name="Swart E.C."/>
            <person name="Gosai S."/>
            <person name="Prabakaran S."/>
            <person name="Witkowska E."/>
            <person name="Larue G.E."/>
            <person name="Fisher S."/>
            <person name="Freeman R.M."/>
            <person name="Gunawardena J."/>
            <person name="Chu W."/>
            <person name="Stover N.A."/>
            <person name="Gregory B.D."/>
            <person name="Nowacki M."/>
            <person name="Derisi J."/>
            <person name="Roy S.W."/>
            <person name="Marshall W.F."/>
            <person name="Sood P."/>
        </authorList>
    </citation>
    <scope>NUCLEOTIDE SEQUENCE [LARGE SCALE GENOMIC DNA]</scope>
    <source>
        <strain evidence="6">WM001</strain>
    </source>
</reference>
<dbReference type="PANTHER" id="PTHR23112">
    <property type="entry name" value="G PROTEIN-COUPLED RECEPTOR 157-RELATED"/>
    <property type="match status" value="1"/>
</dbReference>
<evidence type="ECO:0000256" key="1">
    <source>
        <dbReference type="ARBA" id="ARBA00004141"/>
    </source>
</evidence>
<evidence type="ECO:0000256" key="4">
    <source>
        <dbReference type="ARBA" id="ARBA00023136"/>
    </source>
</evidence>
<evidence type="ECO:0008006" key="8">
    <source>
        <dbReference type="Google" id="ProtNLM"/>
    </source>
</evidence>
<feature type="transmembrane region" description="Helical" evidence="5">
    <location>
        <begin position="116"/>
        <end position="137"/>
    </location>
</feature>
<protein>
    <recommendedName>
        <fullName evidence="8">G-protein coupled receptors family 1 profile domain-containing protein</fullName>
    </recommendedName>
</protein>
<dbReference type="EMBL" id="MPUH01001421">
    <property type="protein sequence ID" value="OMJ67880.1"/>
    <property type="molecule type" value="Genomic_DNA"/>
</dbReference>
<feature type="transmembrane region" description="Helical" evidence="5">
    <location>
        <begin position="234"/>
        <end position="258"/>
    </location>
</feature>
<proteinExistence type="predicted"/>
<feature type="transmembrane region" description="Helical" evidence="5">
    <location>
        <begin position="157"/>
        <end position="181"/>
    </location>
</feature>
<dbReference type="GO" id="GO:0007189">
    <property type="term" value="P:adenylate cyclase-activating G protein-coupled receptor signaling pathway"/>
    <property type="evidence" value="ECO:0007669"/>
    <property type="project" value="TreeGrafter"/>
</dbReference>
<evidence type="ECO:0000256" key="2">
    <source>
        <dbReference type="ARBA" id="ARBA00022692"/>
    </source>
</evidence>
<comment type="caution">
    <text evidence="6">The sequence shown here is derived from an EMBL/GenBank/DDBJ whole genome shotgun (WGS) entry which is preliminary data.</text>
</comment>
<dbReference type="PANTHER" id="PTHR23112:SF0">
    <property type="entry name" value="TRANSMEMBRANE PROTEIN 116"/>
    <property type="match status" value="1"/>
</dbReference>
<feature type="transmembrane region" description="Helical" evidence="5">
    <location>
        <begin position="12"/>
        <end position="33"/>
    </location>
</feature>
<dbReference type="Gene3D" id="1.20.1070.10">
    <property type="entry name" value="Rhodopsin 7-helix transmembrane proteins"/>
    <property type="match status" value="1"/>
</dbReference>
<keyword evidence="2 5" id="KW-0812">Transmembrane</keyword>
<feature type="transmembrane region" description="Helical" evidence="5">
    <location>
        <begin position="202"/>
        <end position="222"/>
    </location>
</feature>
<name>A0A1R2ATZ8_9CILI</name>
<evidence type="ECO:0000256" key="3">
    <source>
        <dbReference type="ARBA" id="ARBA00022989"/>
    </source>
</evidence>
<organism evidence="6 7">
    <name type="scientific">Stentor coeruleus</name>
    <dbReference type="NCBI Taxonomy" id="5963"/>
    <lineage>
        <taxon>Eukaryota</taxon>
        <taxon>Sar</taxon>
        <taxon>Alveolata</taxon>
        <taxon>Ciliophora</taxon>
        <taxon>Postciliodesmatophora</taxon>
        <taxon>Heterotrichea</taxon>
        <taxon>Heterotrichida</taxon>
        <taxon>Stentoridae</taxon>
        <taxon>Stentor</taxon>
    </lineage>
</organism>
<dbReference type="PROSITE" id="PS51257">
    <property type="entry name" value="PROKAR_LIPOPROTEIN"/>
    <property type="match status" value="1"/>
</dbReference>
<comment type="subcellular location">
    <subcellularLocation>
        <location evidence="1">Membrane</location>
        <topology evidence="1">Multi-pass membrane protein</topology>
    </subcellularLocation>
</comment>
<evidence type="ECO:0000256" key="5">
    <source>
        <dbReference type="SAM" id="Phobius"/>
    </source>
</evidence>
<keyword evidence="4 5" id="KW-0472">Membrane</keyword>
<keyword evidence="3 5" id="KW-1133">Transmembrane helix</keyword>
<accession>A0A1R2ATZ8</accession>
<dbReference type="CDD" id="cd00637">
    <property type="entry name" value="7tm_classA_rhodopsin-like"/>
    <property type="match status" value="1"/>
</dbReference>